<accession>A0A134AI23</accession>
<name>A0A134AI23_9FIRM</name>
<protein>
    <submittedName>
        <fullName evidence="1">Uncharacterized protein</fullName>
    </submittedName>
</protein>
<dbReference type="AlphaFoldDB" id="A0A134AI23"/>
<sequence length="47" mass="5409">MGNVCYRYCTTKRGLDFDSHLLFELPGFRPLKKPADAGLFNRNVSLF</sequence>
<proteinExistence type="predicted"/>
<evidence type="ECO:0000313" key="2">
    <source>
        <dbReference type="Proteomes" id="UP000070442"/>
    </source>
</evidence>
<reference evidence="2" key="1">
    <citation type="submission" date="2016-01" db="EMBL/GenBank/DDBJ databases">
        <authorList>
            <person name="Mitreva M."/>
            <person name="Pepin K.H."/>
            <person name="Mihindukulasuriya K.A."/>
            <person name="Fulton R."/>
            <person name="Fronick C."/>
            <person name="O'Laughlin M."/>
            <person name="Miner T."/>
            <person name="Herter B."/>
            <person name="Rosa B.A."/>
            <person name="Cordes M."/>
            <person name="Tomlinson C."/>
            <person name="Wollam A."/>
            <person name="Palsikar V.B."/>
            <person name="Mardis E.R."/>
            <person name="Wilson R.K."/>
        </authorList>
    </citation>
    <scope>NUCLEOTIDE SEQUENCE [LARGE SCALE GENOMIC DNA]</scope>
    <source>
        <strain evidence="2">DNF00729</strain>
    </source>
</reference>
<comment type="caution">
    <text evidence="1">The sequence shown here is derived from an EMBL/GenBank/DDBJ whole genome shotgun (WGS) entry which is preliminary data.</text>
</comment>
<dbReference type="Proteomes" id="UP000070442">
    <property type="component" value="Unassembled WGS sequence"/>
</dbReference>
<evidence type="ECO:0000313" key="1">
    <source>
        <dbReference type="EMBL" id="KXB67383.1"/>
    </source>
</evidence>
<gene>
    <name evidence="1" type="ORF">HMPREF1863_00573</name>
</gene>
<dbReference type="PATRIC" id="fig|755172.3.peg.546"/>
<dbReference type="EMBL" id="LSDG01000019">
    <property type="protein sequence ID" value="KXB67383.1"/>
    <property type="molecule type" value="Genomic_DNA"/>
</dbReference>
<organism evidence="1 2">
    <name type="scientific">Aedoeadaptatus coxii</name>
    <dbReference type="NCBI Taxonomy" id="755172"/>
    <lineage>
        <taxon>Bacteria</taxon>
        <taxon>Bacillati</taxon>
        <taxon>Bacillota</taxon>
        <taxon>Tissierellia</taxon>
        <taxon>Tissierellales</taxon>
        <taxon>Peptoniphilaceae</taxon>
        <taxon>Aedoeadaptatus</taxon>
    </lineage>
</organism>
<keyword evidence="2" id="KW-1185">Reference proteome</keyword>
<dbReference type="STRING" id="755172.HMPREF1863_00573"/>